<feature type="compositionally biased region" description="Basic and acidic residues" evidence="1">
    <location>
        <begin position="83"/>
        <end position="93"/>
    </location>
</feature>
<name>A0ABR0PGE0_GOSAR</name>
<comment type="caution">
    <text evidence="2">The sequence shown here is derived from an EMBL/GenBank/DDBJ whole genome shotgun (WGS) entry which is preliminary data.</text>
</comment>
<sequence>MEENSSGKIEEPLNEQIDKELEVVMAVNELQGSASSMVKRKTSKGKRKAVISGSENRFEILNDECELEQIDQGQLGEDLLNPLEKETMPDSPRRPRGSS</sequence>
<dbReference type="EMBL" id="JARKNE010000007">
    <property type="protein sequence ID" value="KAK5820341.1"/>
    <property type="molecule type" value="Genomic_DNA"/>
</dbReference>
<gene>
    <name evidence="2" type="ORF">PVK06_025388</name>
</gene>
<evidence type="ECO:0000313" key="3">
    <source>
        <dbReference type="Proteomes" id="UP001358586"/>
    </source>
</evidence>
<dbReference type="Proteomes" id="UP001358586">
    <property type="component" value="Chromosome 7"/>
</dbReference>
<evidence type="ECO:0000313" key="2">
    <source>
        <dbReference type="EMBL" id="KAK5820341.1"/>
    </source>
</evidence>
<proteinExistence type="predicted"/>
<protein>
    <submittedName>
        <fullName evidence="2">Uncharacterized protein</fullName>
    </submittedName>
</protein>
<reference evidence="2 3" key="1">
    <citation type="submission" date="2023-03" db="EMBL/GenBank/DDBJ databases">
        <title>WGS of Gossypium arboreum.</title>
        <authorList>
            <person name="Yu D."/>
        </authorList>
    </citation>
    <scope>NUCLEOTIDE SEQUENCE [LARGE SCALE GENOMIC DNA]</scope>
    <source>
        <tissue evidence="2">Leaf</tissue>
    </source>
</reference>
<feature type="region of interest" description="Disordered" evidence="1">
    <location>
        <begin position="72"/>
        <end position="99"/>
    </location>
</feature>
<accession>A0ABR0PGE0</accession>
<evidence type="ECO:0000256" key="1">
    <source>
        <dbReference type="SAM" id="MobiDB-lite"/>
    </source>
</evidence>
<organism evidence="2 3">
    <name type="scientific">Gossypium arboreum</name>
    <name type="common">Tree cotton</name>
    <name type="synonym">Gossypium nanking</name>
    <dbReference type="NCBI Taxonomy" id="29729"/>
    <lineage>
        <taxon>Eukaryota</taxon>
        <taxon>Viridiplantae</taxon>
        <taxon>Streptophyta</taxon>
        <taxon>Embryophyta</taxon>
        <taxon>Tracheophyta</taxon>
        <taxon>Spermatophyta</taxon>
        <taxon>Magnoliopsida</taxon>
        <taxon>eudicotyledons</taxon>
        <taxon>Gunneridae</taxon>
        <taxon>Pentapetalae</taxon>
        <taxon>rosids</taxon>
        <taxon>malvids</taxon>
        <taxon>Malvales</taxon>
        <taxon>Malvaceae</taxon>
        <taxon>Malvoideae</taxon>
        <taxon>Gossypium</taxon>
    </lineage>
</organism>
<keyword evidence="3" id="KW-1185">Reference proteome</keyword>